<feature type="transmembrane region" description="Helical" evidence="1">
    <location>
        <begin position="21"/>
        <end position="39"/>
    </location>
</feature>
<organism evidence="2 3">
    <name type="scientific">Diaminobutyricimonas aerilata</name>
    <dbReference type="NCBI Taxonomy" id="1162967"/>
    <lineage>
        <taxon>Bacteria</taxon>
        <taxon>Bacillati</taxon>
        <taxon>Actinomycetota</taxon>
        <taxon>Actinomycetes</taxon>
        <taxon>Micrococcales</taxon>
        <taxon>Microbacteriaceae</taxon>
        <taxon>Diaminobutyricimonas</taxon>
    </lineage>
</organism>
<keyword evidence="1" id="KW-0812">Transmembrane</keyword>
<reference evidence="2 3" key="1">
    <citation type="submission" date="2017-11" db="EMBL/GenBank/DDBJ databases">
        <title>Genomic Encyclopedia of Archaeal and Bacterial Type Strains, Phase II (KMG-II): From Individual Species to Whole Genera.</title>
        <authorList>
            <person name="Goeker M."/>
        </authorList>
    </citation>
    <scope>NUCLEOTIDE SEQUENCE [LARGE SCALE GENOMIC DNA]</scope>
    <source>
        <strain evidence="2 3">DSM 27393</strain>
    </source>
</reference>
<comment type="caution">
    <text evidence="2">The sequence shown here is derived from an EMBL/GenBank/DDBJ whole genome shotgun (WGS) entry which is preliminary data.</text>
</comment>
<keyword evidence="1" id="KW-1133">Transmembrane helix</keyword>
<dbReference type="Proteomes" id="UP000228758">
    <property type="component" value="Unassembled WGS sequence"/>
</dbReference>
<sequence length="208" mass="22638">MDESTTVVHIRPRRSLLRTSLITFAAASVPIFGALYWYSASAGGWTSVLAVQLVVTAVCVVSYLLQLRVYAAVSGGVLHGNGIYSPVVRVPLADIRRVVLTQVYSPGASDTTTQWTAVDEGDRCLFRLRGHYWHADDLRRLAAATGAPVETDDEAISEKEFFARFPGSAYWFDGRPWLRVVLIAAALLVSVAVVAFLMNAVGVPLALR</sequence>
<accession>A0A2M9CGW1</accession>
<dbReference type="EMBL" id="PGFF01000001">
    <property type="protein sequence ID" value="PJJ71100.1"/>
    <property type="molecule type" value="Genomic_DNA"/>
</dbReference>
<keyword evidence="1" id="KW-0472">Membrane</keyword>
<evidence type="ECO:0000313" key="3">
    <source>
        <dbReference type="Proteomes" id="UP000228758"/>
    </source>
</evidence>
<evidence type="ECO:0000313" key="2">
    <source>
        <dbReference type="EMBL" id="PJJ71100.1"/>
    </source>
</evidence>
<evidence type="ECO:0008006" key="4">
    <source>
        <dbReference type="Google" id="ProtNLM"/>
    </source>
</evidence>
<keyword evidence="3" id="KW-1185">Reference proteome</keyword>
<dbReference type="OrthoDB" id="5116324at2"/>
<feature type="transmembrane region" description="Helical" evidence="1">
    <location>
        <begin position="180"/>
        <end position="207"/>
    </location>
</feature>
<dbReference type="RefSeq" id="WP_100363444.1">
    <property type="nucleotide sequence ID" value="NZ_PGFF01000001.1"/>
</dbReference>
<dbReference type="AlphaFoldDB" id="A0A2M9CGW1"/>
<evidence type="ECO:0000256" key="1">
    <source>
        <dbReference type="SAM" id="Phobius"/>
    </source>
</evidence>
<name>A0A2M9CGW1_9MICO</name>
<feature type="transmembrane region" description="Helical" evidence="1">
    <location>
        <begin position="45"/>
        <end position="65"/>
    </location>
</feature>
<protein>
    <recommendedName>
        <fullName evidence="4">PH (Pleckstrin Homology) domain-containing protein</fullName>
    </recommendedName>
</protein>
<gene>
    <name evidence="2" type="ORF">CLV46_0637</name>
</gene>
<proteinExistence type="predicted"/>